<reference evidence="3" key="1">
    <citation type="journal article" date="2017" name="Med. Chem. Commun.">
        <title>Nonomuraea sp. ATCC 55076 harbours the largest actinomycete chromosome to date and the kistamicin biosynthetic gene cluster.</title>
        <authorList>
            <person name="Nazari B."/>
            <person name="Forneris C.C."/>
            <person name="Gibson M.I."/>
            <person name="Moon K."/>
            <person name="Schramma K.R."/>
            <person name="Seyedsayamdost M.R."/>
        </authorList>
    </citation>
    <scope>NUCLEOTIDE SEQUENCE [LARGE SCALE GENOMIC DNA]</scope>
    <source>
        <strain evidence="3">ATCC 55076</strain>
    </source>
</reference>
<proteinExistence type="predicted"/>
<evidence type="ECO:0000313" key="2">
    <source>
        <dbReference type="EMBL" id="AQZ66531.1"/>
    </source>
</evidence>
<organism evidence="2 3">
    <name type="scientific">[Actinomadura] parvosata subsp. kistnae</name>
    <dbReference type="NCBI Taxonomy" id="1909395"/>
    <lineage>
        <taxon>Bacteria</taxon>
        <taxon>Bacillati</taxon>
        <taxon>Actinomycetota</taxon>
        <taxon>Actinomycetes</taxon>
        <taxon>Streptosporangiales</taxon>
        <taxon>Streptosporangiaceae</taxon>
        <taxon>Nonomuraea</taxon>
    </lineage>
</organism>
<gene>
    <name evidence="2" type="ORF">BKM31_38315</name>
</gene>
<dbReference type="EMBL" id="CP017717">
    <property type="protein sequence ID" value="AQZ66531.1"/>
    <property type="molecule type" value="Genomic_DNA"/>
</dbReference>
<dbReference type="Proteomes" id="UP000190797">
    <property type="component" value="Chromosome"/>
</dbReference>
<keyword evidence="1" id="KW-0812">Transmembrane</keyword>
<keyword evidence="1" id="KW-0472">Membrane</keyword>
<evidence type="ECO:0000313" key="3">
    <source>
        <dbReference type="Proteomes" id="UP000190797"/>
    </source>
</evidence>
<name>A0A1V0A8K7_9ACTN</name>
<dbReference type="AlphaFoldDB" id="A0A1V0A8K7"/>
<dbReference type="RefSeq" id="WP_080042810.1">
    <property type="nucleotide sequence ID" value="NZ_CP017717.1"/>
</dbReference>
<dbReference type="OrthoDB" id="3520538at2"/>
<dbReference type="KEGG" id="noa:BKM31_38315"/>
<sequence>MSWELPSGLRAVHGLVASDAPWPRADETRRLDGAGSWMDLAAATQGGRTESASAVAQVRASGNHSGDLSVFESAWSSTDARMGDGALANALVGTGTTAVVVLRTVWKYVVVLSLIALLLSIIRAFALGPALGALFTRMRVMGTRKALQVTLAQIERDIAGNAVAALRLAKRMLARGLIVPGLQTALVVADTLALDPFDDNSRAREEAEHVLRRTPEGRAALAYAKEHGITTLYQSGQNIYASDYDRGLNVIRIGGADWSTPEALAGEFVRQVEIAKSRWSPSPLGTSLDEYTEARSREEEAANRAAYRMGARLGYEQDARATYGENDFTSYGADSGDMYREHENGLEQAILDGPFKLFNDGPLDFTR</sequence>
<keyword evidence="3" id="KW-1185">Reference proteome</keyword>
<feature type="transmembrane region" description="Helical" evidence="1">
    <location>
        <begin position="86"/>
        <end position="106"/>
    </location>
</feature>
<dbReference type="STRING" id="1909395.BKM31_38315"/>
<feature type="transmembrane region" description="Helical" evidence="1">
    <location>
        <begin position="112"/>
        <end position="135"/>
    </location>
</feature>
<keyword evidence="1" id="KW-1133">Transmembrane helix</keyword>
<evidence type="ECO:0000256" key="1">
    <source>
        <dbReference type="SAM" id="Phobius"/>
    </source>
</evidence>
<protein>
    <submittedName>
        <fullName evidence="2">Uncharacterized protein</fullName>
    </submittedName>
</protein>
<accession>A0A1V0A8K7</accession>